<dbReference type="SMART" id="SM00479">
    <property type="entry name" value="EXOIII"/>
    <property type="match status" value="1"/>
</dbReference>
<dbReference type="SUPFAM" id="SSF52540">
    <property type="entry name" value="P-loop containing nucleoside triphosphate hydrolases"/>
    <property type="match status" value="1"/>
</dbReference>
<dbReference type="NCBIfam" id="TIGR01407">
    <property type="entry name" value="dinG_rel"/>
    <property type="match status" value="1"/>
</dbReference>
<evidence type="ECO:0000256" key="5">
    <source>
        <dbReference type="ARBA" id="ARBA00022840"/>
    </source>
</evidence>
<keyword evidence="4 6" id="KW-0269">Exonuclease</keyword>
<dbReference type="GO" id="GO:0004386">
    <property type="term" value="F:helicase activity"/>
    <property type="evidence" value="ECO:0007669"/>
    <property type="project" value="UniProtKB-KW"/>
</dbReference>
<keyword evidence="3 6" id="KW-0378">Hydrolase</keyword>
<feature type="domain" description="Helicase ATP-binding" evidence="8">
    <location>
        <begin position="271"/>
        <end position="466"/>
    </location>
</feature>
<keyword evidence="11" id="KW-1185">Reference proteome</keyword>
<organism evidence="10 11">
    <name type="scientific">Periweissella beninensis</name>
    <dbReference type="NCBI Taxonomy" id="504936"/>
    <lineage>
        <taxon>Bacteria</taxon>
        <taxon>Bacillati</taxon>
        <taxon>Bacillota</taxon>
        <taxon>Bacilli</taxon>
        <taxon>Lactobacillales</taxon>
        <taxon>Lactobacillaceae</taxon>
        <taxon>Periweissella</taxon>
    </lineage>
</organism>
<feature type="short sequence motif" description="DEAH box" evidence="6">
    <location>
        <begin position="453"/>
        <end position="456"/>
    </location>
</feature>
<dbReference type="Proteomes" id="UP001057481">
    <property type="component" value="Unassembled WGS sequence"/>
</dbReference>
<dbReference type="PANTHER" id="PTHR30231:SF41">
    <property type="entry name" value="DNA POLYMERASE III SUBUNIT EPSILON"/>
    <property type="match status" value="1"/>
</dbReference>
<dbReference type="InterPro" id="IPR027417">
    <property type="entry name" value="P-loop_NTPase"/>
</dbReference>
<dbReference type="InterPro" id="IPR006310">
    <property type="entry name" value="DinG"/>
</dbReference>
<evidence type="ECO:0000256" key="6">
    <source>
        <dbReference type="HAMAP-Rule" id="MF_02206"/>
    </source>
</evidence>
<dbReference type="Gene3D" id="3.30.420.10">
    <property type="entry name" value="Ribonuclease H-like superfamily/Ribonuclease H"/>
    <property type="match status" value="1"/>
</dbReference>
<dbReference type="EC" id="3.1.-.-" evidence="6 7"/>
<reference evidence="10" key="1">
    <citation type="submission" date="2021-04" db="EMBL/GenBank/DDBJ databases">
        <title>Taxonomic assessment of Weissella genus.</title>
        <authorList>
            <person name="Fanelli F."/>
            <person name="Chieffi D."/>
            <person name="Dell'Aquila A."/>
            <person name="Gyu-Sung C."/>
            <person name="Franz C.M.A.P."/>
            <person name="Fusco V."/>
        </authorList>
    </citation>
    <scope>NUCLEOTIDE SEQUENCE</scope>
    <source>
        <strain evidence="10">LMG 25373</strain>
    </source>
</reference>
<evidence type="ECO:0000256" key="1">
    <source>
        <dbReference type="ARBA" id="ARBA00022722"/>
    </source>
</evidence>
<dbReference type="PROSITE" id="PS51192">
    <property type="entry name" value="HELICASE_ATP_BIND_1"/>
    <property type="match status" value="1"/>
</dbReference>
<dbReference type="Pfam" id="PF00929">
    <property type="entry name" value="RNase_T"/>
    <property type="match status" value="1"/>
</dbReference>
<evidence type="ECO:0000313" key="10">
    <source>
        <dbReference type="EMBL" id="MCM2437521.1"/>
    </source>
</evidence>
<dbReference type="InterPro" id="IPR013520">
    <property type="entry name" value="Ribonucl_H"/>
</dbReference>
<dbReference type="SUPFAM" id="SSF53098">
    <property type="entry name" value="Ribonuclease H-like"/>
    <property type="match status" value="1"/>
</dbReference>
<dbReference type="InterPro" id="IPR006555">
    <property type="entry name" value="ATP-dep_Helicase_C"/>
</dbReference>
<dbReference type="SMART" id="SM00491">
    <property type="entry name" value="HELICc2"/>
    <property type="match status" value="1"/>
</dbReference>
<dbReference type="HAMAP" id="MF_02206">
    <property type="entry name" value="DinG_exonucl"/>
    <property type="match status" value="1"/>
</dbReference>
<dbReference type="InterPro" id="IPR014013">
    <property type="entry name" value="Helic_SF1/SF2_ATP-bd_DinG/Rad3"/>
</dbReference>
<dbReference type="SMART" id="SM00487">
    <property type="entry name" value="DEXDc"/>
    <property type="match status" value="1"/>
</dbReference>
<feature type="binding site" evidence="6">
    <location>
        <begin position="284"/>
        <end position="291"/>
    </location>
    <ligand>
        <name>ATP</name>
        <dbReference type="ChEBI" id="CHEBI:30616"/>
    </ligand>
</feature>
<dbReference type="Gene3D" id="3.40.50.300">
    <property type="entry name" value="P-loop containing nucleotide triphosphate hydrolases"/>
    <property type="match status" value="2"/>
</dbReference>
<dbReference type="EMBL" id="JAGMVS010000064">
    <property type="protein sequence ID" value="MCM2437521.1"/>
    <property type="molecule type" value="Genomic_DNA"/>
</dbReference>
<comment type="similarity">
    <text evidence="6 7">Belongs to the helicase family. DinG subfamily. Type 2 sub-subfamily.</text>
</comment>
<evidence type="ECO:0000256" key="7">
    <source>
        <dbReference type="RuleBase" id="RU364106"/>
    </source>
</evidence>
<evidence type="ECO:0000256" key="4">
    <source>
        <dbReference type="ARBA" id="ARBA00022839"/>
    </source>
</evidence>
<sequence>MFAKNQKFAVVDIETTGTSSKDGDRIMQIGAVFIQNNQIIHTFATNINPQHAIPDAVQRLTKLTPKKLKDAPTFDAVAATLKNKLTDCVFVAHNINFDLPFLNSEFERVGLAPIDVLGVDTVPLAQILLPTALGYRLVDLTKLLKIKHLAPHRADSDARATAELFLALMQKAQQLPQMTLDMLDKIPLQLPRETQQIFVTASAIVKEQRPTLPGNLRIVNGLALQRLPEDASRRLKNAKYPITQTQKEKLFGSVLAYRGEQAKLMNLIYNNYTHEKAKSLVIEAPTGLGKTLGYLIPFSYLRQKQVVVAVPTKILQQQVQQTIDQQLNKIIPGTVTTTILKGKQHYLDLTRFKQSLLIKEHNYAVQFLKMRILVWLTITTTGDLDELKIGNQDTEYRQEITQVSNSDLNQFGTYDFHLRLTEKAQKANILIVNHAYLLAHAAEFTNNPYLIVDEAQKLAPQVLNSSRHIFNFEQLFKTMRVVKNILKNQTNSDLATVFANQGELWQLTNNLHQLLAKFEVDLTKLQGLLYREFVLKMGGTKQLQRQAEVSLSSQDLSIFFTKNVTTITKLNTNVTKIDQLEEQLQSKFTQQSSNDRWVISNYNRMLEFKHNWQQFKAIFCELVKIQQQVGEFSDTSLFWLGMQNKLGQLTLSCSLINTDDYFSNQLYPFFQPPLFIGATLFSSSRSQYLFDQLNLIKNNVKVKKFPTTLQYAKQAQLLIASDAPHPQNAGRFLYVDYLARQIANLVLTTNKKTLVLFNSNQELEQVTHLLQGDEQLDEYAILAHNISGSDAKILRKFKDEPKAILLGAGSFWEGIDLPLTQLELLIMTRLPFEAPDSLVVKAQNDWLIAHQRNPFFNLSLPKAILKLRQGFGRLIRSAADQGVAVILDTRILDKQYGKTMLKALPVDLPVKAVVSHDLATSAQNFFEKNKVIDHQEENDGNPTTIIN</sequence>
<keyword evidence="1 6" id="KW-0540">Nuclease</keyword>
<evidence type="ECO:0000259" key="8">
    <source>
        <dbReference type="PROSITE" id="PS51192"/>
    </source>
</evidence>
<dbReference type="RefSeq" id="WP_205143524.1">
    <property type="nucleotide sequence ID" value="NZ_JAFBDN010000007.1"/>
</dbReference>
<keyword evidence="10" id="KW-0347">Helicase</keyword>
<proteinExistence type="inferred from homology"/>
<evidence type="ECO:0000313" key="11">
    <source>
        <dbReference type="Proteomes" id="UP001057481"/>
    </source>
</evidence>
<name>A0ABT0VIN6_9LACO</name>
<dbReference type="InterPro" id="IPR012337">
    <property type="entry name" value="RNaseH-like_sf"/>
</dbReference>
<comment type="function">
    <text evidence="6 7">3'-5' exonuclease.</text>
</comment>
<gene>
    <name evidence="6 7" type="primary">dinG</name>
    <name evidence="10" type="ORF">KAK10_06320</name>
</gene>
<dbReference type="PROSITE" id="PS51193">
    <property type="entry name" value="HELICASE_ATP_BIND_2"/>
    <property type="match status" value="1"/>
</dbReference>
<keyword evidence="5 6" id="KW-0067">ATP-binding</keyword>
<dbReference type="Pfam" id="PF00270">
    <property type="entry name" value="DEAD"/>
    <property type="match status" value="1"/>
</dbReference>
<dbReference type="NCBIfam" id="TIGR00573">
    <property type="entry name" value="dnaq"/>
    <property type="match status" value="1"/>
</dbReference>
<evidence type="ECO:0000259" key="9">
    <source>
        <dbReference type="PROSITE" id="PS51193"/>
    </source>
</evidence>
<dbReference type="PANTHER" id="PTHR30231">
    <property type="entry name" value="DNA POLYMERASE III SUBUNIT EPSILON"/>
    <property type="match status" value="1"/>
</dbReference>
<accession>A0ABT0VIN6</accession>
<keyword evidence="2 6" id="KW-0547">Nucleotide-binding</keyword>
<dbReference type="InterPro" id="IPR006054">
    <property type="entry name" value="DnaQ"/>
</dbReference>
<dbReference type="InterPro" id="IPR011545">
    <property type="entry name" value="DEAD/DEAH_box_helicase_dom"/>
</dbReference>
<dbReference type="InterPro" id="IPR014001">
    <property type="entry name" value="Helicase_ATP-bd"/>
</dbReference>
<dbReference type="CDD" id="cd06127">
    <property type="entry name" value="DEDDh"/>
    <property type="match status" value="1"/>
</dbReference>
<protein>
    <recommendedName>
        <fullName evidence="6 7">3'-5' exonuclease DinG</fullName>
        <ecNumber evidence="6 7">3.1.-.-</ecNumber>
    </recommendedName>
</protein>
<evidence type="ECO:0000256" key="2">
    <source>
        <dbReference type="ARBA" id="ARBA00022741"/>
    </source>
</evidence>
<dbReference type="InterPro" id="IPR036397">
    <property type="entry name" value="RNaseH_sf"/>
</dbReference>
<feature type="domain" description="Helicase ATP-binding" evidence="9">
    <location>
        <begin position="247"/>
        <end position="532"/>
    </location>
</feature>
<comment type="caution">
    <text evidence="10">The sequence shown here is derived from an EMBL/GenBank/DDBJ whole genome shotgun (WGS) entry which is preliminary data.</text>
</comment>
<dbReference type="Pfam" id="PF13307">
    <property type="entry name" value="Helicase_C_2"/>
    <property type="match status" value="1"/>
</dbReference>
<evidence type="ECO:0000256" key="3">
    <source>
        <dbReference type="ARBA" id="ARBA00022801"/>
    </source>
</evidence>